<evidence type="ECO:0000256" key="1">
    <source>
        <dbReference type="SAM" id="MobiDB-lite"/>
    </source>
</evidence>
<protein>
    <submittedName>
        <fullName evidence="2">Uncharacterized protein</fullName>
    </submittedName>
</protein>
<feature type="compositionally biased region" description="Basic residues" evidence="1">
    <location>
        <begin position="1"/>
        <end position="10"/>
    </location>
</feature>
<accession>I3SSI7</accession>
<evidence type="ECO:0000313" key="2">
    <source>
        <dbReference type="EMBL" id="AFK43229.1"/>
    </source>
</evidence>
<sequence length="21" mass="2625">MMRAHHRAKKENKLINYNTRI</sequence>
<dbReference type="AlphaFoldDB" id="I3SSI7"/>
<feature type="region of interest" description="Disordered" evidence="1">
    <location>
        <begin position="1"/>
        <end position="21"/>
    </location>
</feature>
<organism evidence="2">
    <name type="scientific">Lotus japonicus</name>
    <name type="common">Lotus corniculatus var. japonicus</name>
    <dbReference type="NCBI Taxonomy" id="34305"/>
    <lineage>
        <taxon>Eukaryota</taxon>
        <taxon>Viridiplantae</taxon>
        <taxon>Streptophyta</taxon>
        <taxon>Embryophyta</taxon>
        <taxon>Tracheophyta</taxon>
        <taxon>Spermatophyta</taxon>
        <taxon>Magnoliopsida</taxon>
        <taxon>eudicotyledons</taxon>
        <taxon>Gunneridae</taxon>
        <taxon>Pentapetalae</taxon>
        <taxon>rosids</taxon>
        <taxon>fabids</taxon>
        <taxon>Fabales</taxon>
        <taxon>Fabaceae</taxon>
        <taxon>Papilionoideae</taxon>
        <taxon>50 kb inversion clade</taxon>
        <taxon>NPAAA clade</taxon>
        <taxon>Hologalegina</taxon>
        <taxon>robinioid clade</taxon>
        <taxon>Loteae</taxon>
        <taxon>Lotus</taxon>
    </lineage>
</organism>
<name>I3SSI7_LOTJA</name>
<reference evidence="2" key="1">
    <citation type="submission" date="2012-05" db="EMBL/GenBank/DDBJ databases">
        <authorList>
            <person name="Krishnakumar V."/>
            <person name="Cheung F."/>
            <person name="Xiao Y."/>
            <person name="Chan A."/>
            <person name="Moskal W.A."/>
            <person name="Town C.D."/>
        </authorList>
    </citation>
    <scope>NUCLEOTIDE SEQUENCE</scope>
</reference>
<proteinExistence type="evidence at transcript level"/>
<dbReference type="EMBL" id="BT143435">
    <property type="protein sequence ID" value="AFK43229.1"/>
    <property type="molecule type" value="mRNA"/>
</dbReference>